<reference evidence="9" key="2">
    <citation type="submission" date="2020-10" db="UniProtKB">
        <authorList>
            <consortium name="WormBaseParasite"/>
        </authorList>
    </citation>
    <scope>IDENTIFICATION</scope>
</reference>
<dbReference type="SMART" id="SM00297">
    <property type="entry name" value="BROMO"/>
    <property type="match status" value="1"/>
</dbReference>
<evidence type="ECO:0000259" key="7">
    <source>
        <dbReference type="PROSITE" id="PS50014"/>
    </source>
</evidence>
<dbReference type="GO" id="GO:0016887">
    <property type="term" value="F:ATP hydrolysis activity"/>
    <property type="evidence" value="ECO:0007669"/>
    <property type="project" value="InterPro"/>
</dbReference>
<dbReference type="AlphaFoldDB" id="A0A7E4W5R0"/>
<dbReference type="InterPro" id="IPR018359">
    <property type="entry name" value="Bromodomain_CS"/>
</dbReference>
<dbReference type="InterPro" id="IPR003593">
    <property type="entry name" value="AAA+_ATPase"/>
</dbReference>
<keyword evidence="3" id="KW-0067">ATP-binding</keyword>
<keyword evidence="4 5" id="KW-0103">Bromodomain</keyword>
<feature type="compositionally biased region" description="Polar residues" evidence="6">
    <location>
        <begin position="1047"/>
        <end position="1069"/>
    </location>
</feature>
<organism evidence="8 9">
    <name type="scientific">Panagrellus redivivus</name>
    <name type="common">Microworm</name>
    <dbReference type="NCBI Taxonomy" id="6233"/>
    <lineage>
        <taxon>Eukaryota</taxon>
        <taxon>Metazoa</taxon>
        <taxon>Ecdysozoa</taxon>
        <taxon>Nematoda</taxon>
        <taxon>Chromadorea</taxon>
        <taxon>Rhabditida</taxon>
        <taxon>Tylenchina</taxon>
        <taxon>Panagrolaimomorpha</taxon>
        <taxon>Panagrolaimoidea</taxon>
        <taxon>Panagrolaimidae</taxon>
        <taxon>Panagrellus</taxon>
    </lineage>
</organism>
<feature type="compositionally biased region" description="Basic and acidic residues" evidence="6">
    <location>
        <begin position="163"/>
        <end position="173"/>
    </location>
</feature>
<reference evidence="8" key="1">
    <citation type="journal article" date="2013" name="Genetics">
        <title>The draft genome and transcriptome of Panagrellus redivivus are shaped by the harsh demands of a free-living lifestyle.</title>
        <authorList>
            <person name="Srinivasan J."/>
            <person name="Dillman A.R."/>
            <person name="Macchietto M.G."/>
            <person name="Heikkinen L."/>
            <person name="Lakso M."/>
            <person name="Fracchia K.M."/>
            <person name="Antoshechkin I."/>
            <person name="Mortazavi A."/>
            <person name="Wong G."/>
            <person name="Sternberg P.W."/>
        </authorList>
    </citation>
    <scope>NUCLEOTIDE SEQUENCE [LARGE SCALE GENOMIC DNA]</scope>
    <source>
        <strain evidence="8">MT8872</strain>
    </source>
</reference>
<sequence length="1154" mass="130702">MSRRGDGDRAYISRSGRSCHTVYKSLDENRLIEPLHREPAVRSISPRRRRYPARAVRASYVEYEDYYDSEEPHTPLRQRSAKRRRIISEEVEDIEAEAPVEEPAEAEEPPVENGEDAGDDDVEDDAPRKSARRRRRASDSIVIDSSPTKSPGMVSAKSATSLVERKSSEKENVSDVECSMAERVKLRHRDQERARAVAKEEEDTDGPRHYALRQRRVPVDRYSSRMYDESHKRRVLLLRRPPRRVSRETRPRRRYSSSSTDDSDDSISTEREAKDEAKFQRRQARSMLDNRARLMPVNLTSTEIDATQTIHKEKLRKLGVNTCADIDPMSVDQSVTFDQVGGLTAHLQSLKETVLFPLVYPEMFENFKITPPKGILFYGPPGTGKTLIARALANECSRGERKVAFFMRKGADCLSKWIGESERQLRLLFDQAYSMRPSIIFFDEIDGIAPVRSSRQDQIHSSIVSTMLALMDGLDSRGEVIVIGATNRLDSIDPALRRPGRFDRELRFSLPDKTARQSILEIHTKKWNPECQPTPEQMDSLAEATSGYCGADLRSLCAEAVLVAIRTTYPHIYLTSDKLEVDTSKIKVNFDHFATAMRTIVPACRRDATISSKQLHPRLACLMGSVVEELFAERIPSGYVKAPTVDNLYSSELERVVRALEVPPVVPAARLLLHGGRWGNQGQSHYFLPAIANRLDHLTMVSISCASLFSAANPEESLNQMLHSVIRATSNNTPTVLLLPDLDVLQASLQLPSWNMLVSKLESFVGFTTLLTIATVRHPLTDVSEDIVKLFGRANAVELSAPGEQHRRDYFTHILEPAFVPPKRFDPIDYPEPPLAKVQKPVCRMSESEVKGLEQLFKKQQREFRCFLRDVLVRLIRDRKVSVFQDPVKEEDAEDYYEIIKNPMCLAQMLRRVDSNEYKTRDQFMADIYLIRDNAIEYNPDTDSSGKLIRSAAFHLVDTVDHIFCDDFDENFEEKYKMTQDLLARAKGEEPEAQSEGEATESQPASPSKAKKTPKRSKKGKRKSNNVVFSIDEAEHDPSTPDEASNDAASTDAPSQQESLPSVQETEVVQDSPEAMDVVLEEVPEKPADPILTLDEAAMREVINQLLPKTADWSIPDLENLGAALTQRVCRFTNVWDRSSLPIELNQLITDFKI</sequence>
<dbReference type="InterPro" id="IPR027417">
    <property type="entry name" value="P-loop_NTPase"/>
</dbReference>
<dbReference type="GO" id="GO:0006337">
    <property type="term" value="P:nucleosome disassembly"/>
    <property type="evidence" value="ECO:0007669"/>
    <property type="project" value="TreeGrafter"/>
</dbReference>
<dbReference type="InterPro" id="IPR003960">
    <property type="entry name" value="ATPase_AAA_CS"/>
</dbReference>
<name>A0A7E4W5R0_PANRE</name>
<feature type="compositionally biased region" description="Acidic residues" evidence="6">
    <location>
        <begin position="89"/>
        <end position="124"/>
    </location>
</feature>
<feature type="compositionally biased region" description="Basic residues" evidence="6">
    <location>
        <begin position="233"/>
        <end position="255"/>
    </location>
</feature>
<feature type="region of interest" description="Disordered" evidence="6">
    <location>
        <begin position="985"/>
        <end position="1072"/>
    </location>
</feature>
<comment type="similarity">
    <text evidence="1">Belongs to the AAA ATPase family.</text>
</comment>
<dbReference type="SUPFAM" id="SSF47370">
    <property type="entry name" value="Bromodomain"/>
    <property type="match status" value="1"/>
</dbReference>
<dbReference type="Pfam" id="PF17862">
    <property type="entry name" value="AAA_lid_3"/>
    <property type="match status" value="1"/>
</dbReference>
<evidence type="ECO:0000256" key="4">
    <source>
        <dbReference type="ARBA" id="ARBA00023117"/>
    </source>
</evidence>
<feature type="compositionally biased region" description="Basic and acidic residues" evidence="6">
    <location>
        <begin position="180"/>
        <end position="199"/>
    </location>
</feature>
<evidence type="ECO:0000313" key="9">
    <source>
        <dbReference type="WBParaSite" id="Pan_g7172.t1"/>
    </source>
</evidence>
<dbReference type="FunFam" id="3.40.50.300:FF:000061">
    <property type="entry name" value="ATPase family, AAA domain-containing 2"/>
    <property type="match status" value="1"/>
</dbReference>
<dbReference type="InterPro" id="IPR036427">
    <property type="entry name" value="Bromodomain-like_sf"/>
</dbReference>
<dbReference type="PROSITE" id="PS00633">
    <property type="entry name" value="BROMODOMAIN_1"/>
    <property type="match status" value="1"/>
</dbReference>
<dbReference type="PROSITE" id="PS00674">
    <property type="entry name" value="AAA"/>
    <property type="match status" value="1"/>
</dbReference>
<dbReference type="InterPro" id="IPR045199">
    <property type="entry name" value="ATAD2-like"/>
</dbReference>
<dbReference type="Proteomes" id="UP000492821">
    <property type="component" value="Unassembled WGS sequence"/>
</dbReference>
<dbReference type="SUPFAM" id="SSF52540">
    <property type="entry name" value="P-loop containing nucleoside triphosphate hydrolases"/>
    <property type="match status" value="2"/>
</dbReference>
<dbReference type="GO" id="GO:0005524">
    <property type="term" value="F:ATP binding"/>
    <property type="evidence" value="ECO:0007669"/>
    <property type="project" value="UniProtKB-KW"/>
</dbReference>
<keyword evidence="8" id="KW-1185">Reference proteome</keyword>
<dbReference type="WBParaSite" id="Pan_g7172.t1">
    <property type="protein sequence ID" value="Pan_g7172.t1"/>
    <property type="gene ID" value="Pan_g7172"/>
</dbReference>
<dbReference type="InterPro" id="IPR041569">
    <property type="entry name" value="AAA_lid_3"/>
</dbReference>
<feature type="compositionally biased region" description="Basic and acidic residues" evidence="6">
    <location>
        <begin position="268"/>
        <end position="279"/>
    </location>
</feature>
<dbReference type="PANTHER" id="PTHR23069">
    <property type="entry name" value="AAA DOMAIN-CONTAINING"/>
    <property type="match status" value="1"/>
</dbReference>
<evidence type="ECO:0000256" key="1">
    <source>
        <dbReference type="ARBA" id="ARBA00006914"/>
    </source>
</evidence>
<keyword evidence="2" id="KW-0547">Nucleotide-binding</keyword>
<evidence type="ECO:0000256" key="2">
    <source>
        <dbReference type="ARBA" id="ARBA00022741"/>
    </source>
</evidence>
<dbReference type="PANTHER" id="PTHR23069:SF0">
    <property type="entry name" value="TAT-BINDING HOMOLOG 7"/>
    <property type="match status" value="1"/>
</dbReference>
<dbReference type="InterPro" id="IPR001487">
    <property type="entry name" value="Bromodomain"/>
</dbReference>
<dbReference type="Gene3D" id="1.10.8.60">
    <property type="match status" value="1"/>
</dbReference>
<evidence type="ECO:0000313" key="8">
    <source>
        <dbReference type="Proteomes" id="UP000492821"/>
    </source>
</evidence>
<proteinExistence type="inferred from homology"/>
<feature type="compositionally biased region" description="Basic residues" evidence="6">
    <location>
        <begin position="1009"/>
        <end position="1024"/>
    </location>
</feature>
<accession>A0A7E4W5R0</accession>
<dbReference type="PRINTS" id="PR00503">
    <property type="entry name" value="BROMODOMAIN"/>
</dbReference>
<dbReference type="GO" id="GO:0042393">
    <property type="term" value="F:histone binding"/>
    <property type="evidence" value="ECO:0007669"/>
    <property type="project" value="TreeGrafter"/>
</dbReference>
<dbReference type="GO" id="GO:0045815">
    <property type="term" value="P:transcription initiation-coupled chromatin remodeling"/>
    <property type="evidence" value="ECO:0007669"/>
    <property type="project" value="TreeGrafter"/>
</dbReference>
<dbReference type="Pfam" id="PF00439">
    <property type="entry name" value="Bromodomain"/>
    <property type="match status" value="1"/>
</dbReference>
<dbReference type="SMART" id="SM00382">
    <property type="entry name" value="AAA"/>
    <property type="match status" value="1"/>
</dbReference>
<evidence type="ECO:0000256" key="3">
    <source>
        <dbReference type="ARBA" id="ARBA00022840"/>
    </source>
</evidence>
<dbReference type="Gene3D" id="3.40.50.300">
    <property type="entry name" value="P-loop containing nucleotide triphosphate hydrolases"/>
    <property type="match status" value="1"/>
</dbReference>
<feature type="region of interest" description="Disordered" evidence="6">
    <location>
        <begin position="233"/>
        <end position="287"/>
    </location>
</feature>
<evidence type="ECO:0000256" key="6">
    <source>
        <dbReference type="SAM" id="MobiDB-lite"/>
    </source>
</evidence>
<dbReference type="GO" id="GO:0006334">
    <property type="term" value="P:nucleosome assembly"/>
    <property type="evidence" value="ECO:0007669"/>
    <property type="project" value="TreeGrafter"/>
</dbReference>
<feature type="region of interest" description="Disordered" evidence="6">
    <location>
        <begin position="88"/>
        <end position="217"/>
    </location>
</feature>
<dbReference type="Gene3D" id="1.20.920.10">
    <property type="entry name" value="Bromodomain-like"/>
    <property type="match status" value="1"/>
</dbReference>
<dbReference type="Pfam" id="PF00004">
    <property type="entry name" value="AAA"/>
    <property type="match status" value="1"/>
</dbReference>
<dbReference type="PROSITE" id="PS50014">
    <property type="entry name" value="BROMODOMAIN_2"/>
    <property type="match status" value="1"/>
</dbReference>
<dbReference type="InterPro" id="IPR003959">
    <property type="entry name" value="ATPase_AAA_core"/>
</dbReference>
<dbReference type="GO" id="GO:0005634">
    <property type="term" value="C:nucleus"/>
    <property type="evidence" value="ECO:0007669"/>
    <property type="project" value="TreeGrafter"/>
</dbReference>
<feature type="domain" description="Bromo" evidence="7">
    <location>
        <begin position="884"/>
        <end position="946"/>
    </location>
</feature>
<protein>
    <submittedName>
        <fullName evidence="9">Bromo domain-containing protein</fullName>
    </submittedName>
</protein>
<evidence type="ECO:0000256" key="5">
    <source>
        <dbReference type="PROSITE-ProRule" id="PRU00035"/>
    </source>
</evidence>
<dbReference type="GO" id="GO:0003682">
    <property type="term" value="F:chromatin binding"/>
    <property type="evidence" value="ECO:0007669"/>
    <property type="project" value="TreeGrafter"/>
</dbReference>